<dbReference type="AlphaFoldDB" id="A0A015TU08"/>
<organism evidence="6 7">
    <name type="scientific">Bacteroides fragilis str. 3998T(B)3</name>
    <dbReference type="NCBI Taxonomy" id="1339316"/>
    <lineage>
        <taxon>Bacteria</taxon>
        <taxon>Pseudomonadati</taxon>
        <taxon>Bacteroidota</taxon>
        <taxon>Bacteroidia</taxon>
        <taxon>Bacteroidales</taxon>
        <taxon>Bacteroidaceae</taxon>
        <taxon>Bacteroides</taxon>
    </lineage>
</organism>
<evidence type="ECO:0000256" key="2">
    <source>
        <dbReference type="ARBA" id="ARBA00022692"/>
    </source>
</evidence>
<feature type="non-terminal residue" evidence="6">
    <location>
        <position position="152"/>
    </location>
</feature>
<evidence type="ECO:0000313" key="6">
    <source>
        <dbReference type="EMBL" id="EXY87914.1"/>
    </source>
</evidence>
<comment type="caution">
    <text evidence="6">The sequence shown here is derived from an EMBL/GenBank/DDBJ whole genome shotgun (WGS) entry which is preliminary data.</text>
</comment>
<evidence type="ECO:0000313" key="7">
    <source>
        <dbReference type="Proteomes" id="UP000020773"/>
    </source>
</evidence>
<evidence type="ECO:0000256" key="4">
    <source>
        <dbReference type="ARBA" id="ARBA00023136"/>
    </source>
</evidence>
<keyword evidence="2 5" id="KW-0812">Transmembrane</keyword>
<dbReference type="GO" id="GO:0016020">
    <property type="term" value="C:membrane"/>
    <property type="evidence" value="ECO:0007669"/>
    <property type="project" value="UniProtKB-SubCell"/>
</dbReference>
<protein>
    <submittedName>
        <fullName evidence="6">Polysaccharide biosynthesis family protein</fullName>
    </submittedName>
</protein>
<evidence type="ECO:0000256" key="1">
    <source>
        <dbReference type="ARBA" id="ARBA00004141"/>
    </source>
</evidence>
<feature type="transmembrane region" description="Helical" evidence="5">
    <location>
        <begin position="20"/>
        <end position="39"/>
    </location>
</feature>
<dbReference type="EMBL" id="JGDB01000357">
    <property type="protein sequence ID" value="EXY87914.1"/>
    <property type="molecule type" value="Genomic_DNA"/>
</dbReference>
<proteinExistence type="predicted"/>
<accession>A0A015TU08</accession>
<gene>
    <name evidence="6" type="ORF">M125_5457</name>
</gene>
<keyword evidence="3 5" id="KW-1133">Transmembrane helix</keyword>
<feature type="transmembrane region" description="Helical" evidence="5">
    <location>
        <begin position="122"/>
        <end position="142"/>
    </location>
</feature>
<sequence length="152" mass="17735">MPFIALPYIITTIGATNYGIIIFSQTIVSYFSIVINWGLDVTSVREVSLNRGSLKKMSLIVSTVFTIKFILFGLCFSIFMICLFFIPFFQQYRIIYLYAFLSCFSEVIIPVWFFQGIEKMKYLTYIRTTSIVLYTILVFTFIKKEMDFTLLA</sequence>
<evidence type="ECO:0000256" key="5">
    <source>
        <dbReference type="SAM" id="Phobius"/>
    </source>
</evidence>
<keyword evidence="4 5" id="KW-0472">Membrane</keyword>
<dbReference type="InterPro" id="IPR002797">
    <property type="entry name" value="Polysacc_synth"/>
</dbReference>
<feature type="transmembrane region" description="Helical" evidence="5">
    <location>
        <begin position="95"/>
        <end position="115"/>
    </location>
</feature>
<dbReference type="Pfam" id="PF01943">
    <property type="entry name" value="Polysacc_synt"/>
    <property type="match status" value="1"/>
</dbReference>
<comment type="subcellular location">
    <subcellularLocation>
        <location evidence="1">Membrane</location>
        <topology evidence="1">Multi-pass membrane protein</topology>
    </subcellularLocation>
</comment>
<evidence type="ECO:0000256" key="3">
    <source>
        <dbReference type="ARBA" id="ARBA00022989"/>
    </source>
</evidence>
<name>A0A015TU08_BACFG</name>
<reference evidence="6 7" key="1">
    <citation type="submission" date="2014-02" db="EMBL/GenBank/DDBJ databases">
        <authorList>
            <person name="Sears C."/>
            <person name="Carroll K."/>
            <person name="Sack B.R."/>
            <person name="Qadri F."/>
            <person name="Myers L.L."/>
            <person name="Chung G.-T."/>
            <person name="Escheverria P."/>
            <person name="Fraser C.M."/>
            <person name="Sadzewicz L."/>
            <person name="Shefchek K.A."/>
            <person name="Tallon L."/>
            <person name="Das S.P."/>
            <person name="Daugherty S."/>
            <person name="Mongodin E.F."/>
        </authorList>
    </citation>
    <scope>NUCLEOTIDE SEQUENCE [LARGE SCALE GENOMIC DNA]</scope>
    <source>
        <strain evidence="7">3998T(B)3</strain>
    </source>
</reference>
<dbReference type="Proteomes" id="UP000020773">
    <property type="component" value="Unassembled WGS sequence"/>
</dbReference>
<feature type="transmembrane region" description="Helical" evidence="5">
    <location>
        <begin position="59"/>
        <end position="89"/>
    </location>
</feature>